<dbReference type="SUPFAM" id="SSF100950">
    <property type="entry name" value="NagB/RpiA/CoA transferase-like"/>
    <property type="match status" value="1"/>
</dbReference>
<reference evidence="3 4" key="1">
    <citation type="submission" date="2018-05" db="EMBL/GenBank/DDBJ databases">
        <title>Genomic Encyclopedia of Type Strains, Phase IV (KMG-IV): sequencing the most valuable type-strain genomes for metagenomic binning, comparative biology and taxonomic classification.</title>
        <authorList>
            <person name="Goeker M."/>
        </authorList>
    </citation>
    <scope>NUCLEOTIDE SEQUENCE [LARGE SCALE GENOMIC DNA]</scope>
    <source>
        <strain evidence="3 4">DSM 24906</strain>
    </source>
</reference>
<dbReference type="InterPro" id="IPR037171">
    <property type="entry name" value="NagB/RpiA_transferase-like"/>
</dbReference>
<dbReference type="EMBL" id="QGGI01000008">
    <property type="protein sequence ID" value="PWJ93230.1"/>
    <property type="molecule type" value="Genomic_DNA"/>
</dbReference>
<evidence type="ECO:0000256" key="1">
    <source>
        <dbReference type="ARBA" id="ARBA00023235"/>
    </source>
</evidence>
<dbReference type="Proteomes" id="UP000245921">
    <property type="component" value="Unassembled WGS sequence"/>
</dbReference>
<keyword evidence="4" id="KW-1185">Reference proteome</keyword>
<dbReference type="InterPro" id="IPR042529">
    <property type="entry name" value="IF_2B-like_C"/>
</dbReference>
<dbReference type="Gene3D" id="3.40.50.10470">
    <property type="entry name" value="Translation initiation factor eif-2b, domain 2"/>
    <property type="match status" value="1"/>
</dbReference>
<evidence type="ECO:0000313" key="3">
    <source>
        <dbReference type="EMBL" id="PWJ93230.1"/>
    </source>
</evidence>
<evidence type="ECO:0000256" key="2">
    <source>
        <dbReference type="RuleBase" id="RU003814"/>
    </source>
</evidence>
<dbReference type="RefSeq" id="WP_109604758.1">
    <property type="nucleotide sequence ID" value="NZ_JAMHJO010000011.1"/>
</dbReference>
<dbReference type="InterPro" id="IPR011559">
    <property type="entry name" value="Initiation_fac_2B_a/b/d"/>
</dbReference>
<dbReference type="InterPro" id="IPR027363">
    <property type="entry name" value="M1Pi_N"/>
</dbReference>
<dbReference type="NCBIfam" id="TIGR00524">
    <property type="entry name" value="eIF-2B_rel"/>
    <property type="match status" value="1"/>
</dbReference>
<dbReference type="NCBIfam" id="NF004326">
    <property type="entry name" value="PRK05720.1"/>
    <property type="match status" value="1"/>
</dbReference>
<name>A0AA45C6T2_9BACT</name>
<dbReference type="PANTHER" id="PTHR43475">
    <property type="entry name" value="METHYLTHIORIBOSE-1-PHOSPHATE ISOMERASE"/>
    <property type="match status" value="1"/>
</dbReference>
<protein>
    <submittedName>
        <fullName evidence="3">Methylthioribose-1-phosphate isomerase</fullName>
    </submittedName>
</protein>
<dbReference type="Pfam" id="PF01008">
    <property type="entry name" value="IF-2B"/>
    <property type="match status" value="1"/>
</dbReference>
<comment type="caution">
    <text evidence="3">The sequence shown here is derived from an EMBL/GenBank/DDBJ whole genome shotgun (WGS) entry which is preliminary data.</text>
</comment>
<dbReference type="InterPro" id="IPR000649">
    <property type="entry name" value="IF-2B-related"/>
</dbReference>
<proteinExistence type="inferred from homology"/>
<dbReference type="GO" id="GO:0019509">
    <property type="term" value="P:L-methionine salvage from methylthioadenosine"/>
    <property type="evidence" value="ECO:0007669"/>
    <property type="project" value="TreeGrafter"/>
</dbReference>
<accession>A0AA45C6T2</accession>
<sequence>MFRADKNLAFMLRYENVAWYENEKVKILDRRVYPNEIRYEICNNHQDVSKALKDMVTQSGGPYIAVNMGVVLAVNEAKNFSDDEYIDYVDKAVDTLCHSRPTTVENMKKAVFNCHKKALEMVSDRKNAVEEVLKVAIDEANKKYLRYEKVAKYLYKKIPKNGTIMTQCFGETVVGMLMRLCNENNNRIKVFSAETRPYFQGSRLTASVIQDMGIDVTVITDNMPGYVMKKKGVDLFTSAVDAITMDGHVVNKIGTFQIALCANYWNIPYFATGIPNKEHPTIETIKIEERDGDFVTQAMGIKTAMEGVKGYYPSFDITPPKLVSGIVTDKGIYSPYNLEDYFEE</sequence>
<organism evidence="3 4">
    <name type="scientific">Oceanotoga teriensis</name>
    <dbReference type="NCBI Taxonomy" id="515440"/>
    <lineage>
        <taxon>Bacteria</taxon>
        <taxon>Thermotogati</taxon>
        <taxon>Thermotogota</taxon>
        <taxon>Thermotogae</taxon>
        <taxon>Petrotogales</taxon>
        <taxon>Petrotogaceae</taxon>
        <taxon>Oceanotoga</taxon>
    </lineage>
</organism>
<dbReference type="Gene3D" id="1.20.120.420">
    <property type="entry name" value="translation initiation factor eif-2b, domain 1"/>
    <property type="match status" value="1"/>
</dbReference>
<gene>
    <name evidence="3" type="ORF">C7380_10859</name>
</gene>
<dbReference type="AlphaFoldDB" id="A0AA45C6T2"/>
<dbReference type="PANTHER" id="PTHR43475:SF1">
    <property type="entry name" value="METHYLTHIORIBOSE-1-PHOSPHATE ISOMERASE"/>
    <property type="match status" value="1"/>
</dbReference>
<comment type="similarity">
    <text evidence="2">Belongs to the eIF-2B alpha/beta/delta subunits family.</text>
</comment>
<evidence type="ECO:0000313" key="4">
    <source>
        <dbReference type="Proteomes" id="UP000245921"/>
    </source>
</evidence>
<dbReference type="GO" id="GO:0046523">
    <property type="term" value="F:S-methyl-5-thioribose-1-phosphate isomerase activity"/>
    <property type="evidence" value="ECO:0007669"/>
    <property type="project" value="TreeGrafter"/>
</dbReference>
<keyword evidence="1 3" id="KW-0413">Isomerase</keyword>